<dbReference type="Gene3D" id="3.40.50.10330">
    <property type="entry name" value="Probable inorganic polyphosphate/atp-NAD kinase, domain 1"/>
    <property type="match status" value="1"/>
</dbReference>
<dbReference type="InterPro" id="IPR001206">
    <property type="entry name" value="Diacylglycerol_kinase_cat_dom"/>
</dbReference>
<reference evidence="3" key="1">
    <citation type="journal article" date="2019" name="Int. J. Syst. Evol. Microbiol.">
        <title>The Global Catalogue of Microorganisms (GCM) 10K type strain sequencing project: providing services to taxonomists for standard genome sequencing and annotation.</title>
        <authorList>
            <consortium name="The Broad Institute Genomics Platform"/>
            <consortium name="The Broad Institute Genome Sequencing Center for Infectious Disease"/>
            <person name="Wu L."/>
            <person name="Ma J."/>
        </authorList>
    </citation>
    <scope>NUCLEOTIDE SEQUENCE [LARGE SCALE GENOMIC DNA]</scope>
    <source>
        <strain evidence="3">CECT 7297</strain>
    </source>
</reference>
<dbReference type="GO" id="GO:0016301">
    <property type="term" value="F:kinase activity"/>
    <property type="evidence" value="ECO:0007669"/>
    <property type="project" value="UniProtKB-KW"/>
</dbReference>
<proteinExistence type="predicted"/>
<dbReference type="InterPro" id="IPR004363">
    <property type="entry name" value="Methylgl_synth"/>
</dbReference>
<dbReference type="PANTHER" id="PTHR30492">
    <property type="entry name" value="METHYLGLYOXAL SYNTHASE"/>
    <property type="match status" value="1"/>
</dbReference>
<dbReference type="PROSITE" id="PS50146">
    <property type="entry name" value="DAGK"/>
    <property type="match status" value="1"/>
</dbReference>
<feature type="domain" description="DAGKc" evidence="1">
    <location>
        <begin position="29"/>
        <end position="121"/>
    </location>
</feature>
<evidence type="ECO:0000313" key="3">
    <source>
        <dbReference type="Proteomes" id="UP001595798"/>
    </source>
</evidence>
<dbReference type="Proteomes" id="UP001595798">
    <property type="component" value="Unassembled WGS sequence"/>
</dbReference>
<accession>A0ABV8QD01</accession>
<dbReference type="InterPro" id="IPR016064">
    <property type="entry name" value="NAD/diacylglycerol_kinase_sf"/>
</dbReference>
<keyword evidence="2" id="KW-0808">Transferase</keyword>
<dbReference type="InterPro" id="IPR017438">
    <property type="entry name" value="ATP-NAD_kinase_N"/>
</dbReference>
<comment type="caution">
    <text evidence="2">The sequence shown here is derived from an EMBL/GenBank/DDBJ whole genome shotgun (WGS) entry which is preliminary data.</text>
</comment>
<dbReference type="InterPro" id="IPR045540">
    <property type="entry name" value="YegS/DAGK_C"/>
</dbReference>
<dbReference type="PANTHER" id="PTHR30492:SF0">
    <property type="entry name" value="METHYLGLYOXAL SYNTHASE"/>
    <property type="match status" value="1"/>
</dbReference>
<dbReference type="Pfam" id="PF19279">
    <property type="entry name" value="YegS_C"/>
    <property type="match status" value="1"/>
</dbReference>
<keyword evidence="3" id="KW-1185">Reference proteome</keyword>
<dbReference type="Gene3D" id="2.60.200.40">
    <property type="match status" value="1"/>
</dbReference>
<keyword evidence="2" id="KW-0418">Kinase</keyword>
<organism evidence="2 3">
    <name type="scientific">Marinobacter lacisalsi</name>
    <dbReference type="NCBI Taxonomy" id="475979"/>
    <lineage>
        <taxon>Bacteria</taxon>
        <taxon>Pseudomonadati</taxon>
        <taxon>Pseudomonadota</taxon>
        <taxon>Gammaproteobacteria</taxon>
        <taxon>Pseudomonadales</taxon>
        <taxon>Marinobacteraceae</taxon>
        <taxon>Marinobacter</taxon>
    </lineage>
</organism>
<dbReference type="EMBL" id="JBHSDI010000007">
    <property type="protein sequence ID" value="MFC4258216.1"/>
    <property type="molecule type" value="Genomic_DNA"/>
</dbReference>
<dbReference type="EC" id="2.7.1.-" evidence="2"/>
<protein>
    <submittedName>
        <fullName evidence="2">Diacylglycerol/lipid kinase family protein</fullName>
        <ecNumber evidence="2">2.7.1.-</ecNumber>
    </submittedName>
</protein>
<gene>
    <name evidence="2" type="ORF">ACFOZ5_04115</name>
</gene>
<sequence length="298" mass="31433">MTDWLLVNPRAGDGERNEAFWREHLARVGLEGARGCDLDNQDWVRDLASGDRILAAGGDGSINRAAALCLETGASLAVLPSGTANDFFRNLGIDDDPDAICQALVDYSAHPVDVAEGEFEGGLCLNVIHVGLGTMPARDANANGDAKKRLGKVSYLLSFARRIFTRRGFQATISTDSAAVSGRWLSIAIANGGYFGGGTVVPGASMTSGELKVIAVRPASVLTLMGAFITTRILGRTPKDNKTVVELASPRCHVTTRHIKTVTVDGDVAGKTPLDVTCRPGSLKVIGAFGEVRETPAQ</sequence>
<evidence type="ECO:0000259" key="1">
    <source>
        <dbReference type="PROSITE" id="PS50146"/>
    </source>
</evidence>
<dbReference type="Pfam" id="PF00781">
    <property type="entry name" value="DAGK_cat"/>
    <property type="match status" value="1"/>
</dbReference>
<dbReference type="RefSeq" id="WP_379885600.1">
    <property type="nucleotide sequence ID" value="NZ_JBHSDI010000007.1"/>
</dbReference>
<evidence type="ECO:0000313" key="2">
    <source>
        <dbReference type="EMBL" id="MFC4258216.1"/>
    </source>
</evidence>
<dbReference type="SUPFAM" id="SSF111331">
    <property type="entry name" value="NAD kinase/diacylglycerol kinase-like"/>
    <property type="match status" value="1"/>
</dbReference>
<name>A0ABV8QD01_9GAMM</name>